<name>A0ACC0C093_CATRO</name>
<proteinExistence type="predicted"/>
<keyword evidence="2" id="KW-1185">Reference proteome</keyword>
<sequence>MLPLSTSSNSRLLIPPNPFQNPPKLQKCCTKISGRKFYLTARHNRPPLGLFRISLTAFRVQFQESGKKEYPNVLSFAESKESPVKRLNFGSNGDNTARNYIGKSLVFAVFYVVLAFFCPISRFCLPPAVAATSVASESFRKTKKGTEKELELSEHEYSHFTRRLLKTVSGLLKKIEEVRNSKKDESGVVEEALKEVKMCKKELQDEIMKGLYAELRILRTEKGALAQRSKELLDGVLKVNREEESLRRKAKSGQGEGVQEMIAKVEEEMRSSEMEYNAIWEKIGEIDDHIFRRETMALSIGVRELSFIERECEQLVEACLREMRQRNINSSYKNPLTKLSRSEIKEELQSAQRQLFEQIVLPNVLENENAVHMLDANSLGFAQRIGQVLRDSRDMQRNLESRIRKNMKKYGDEKRFLLNTPAGEVVKGFPEVELKWMFGNKEVVVPKAVRLHLFHGWKKWREEEKANLRREILENVELGKKYVAGRQERILLDRDRVASKTWYNEETNRWEMDPISVPYAVSRKLVQSARIRHDWAAMYIMLKGDEREYYVDVKEFEMLFEEFGGFDGLYLRMLACGIPTAVQLMWIPFSELSIRQQFLLGTRICYQCLTGLWNSGLVTYARDWTITKIRDINDDIMMMIVFPIVEFIIPYSIRMRLGMAWPEYVDQSVASTWYLKWQSEAEMSFKSRKTDEWEWYFWFLVRSVIYGYVLFHVFRFMKRKIPRFLGYGPLRRDPNLRKLQRVKSYFNYRLRKIKNKKKEGVDPISTAFDQMKRVKNPPIRLKDFASVESMRDEINEVVAFLQNPRAFQEMGARAPKGVLIVGERGTGKTSLALAIAAEAKVPVVEVKAQQLEAGLWVGQSASNVRELFQTARDLAPVIIFVEDFDLFAGVRGKFIHTKKQDHEAFINQLLVELDGFEKQDGVVLMATTRNLKQIDEALQRPGRMDRIFHLQRPTQTERERILQIAAKETMDEDLTDLVDWKKVAEKTALLRPIELKLVPMALEGSAFRSKFLDTDELMSYCSWFATFSGVIPNWLRKTKIVKKVSKILVEHLGLTLSKEDLQNVVDLMEPYGQISNGIEMLNPPLDWTRETKLPHAVWAAGRGLIAFLLPNFDIVHNIWLEPFSWEGIGCTKITKASEGSANGNVESRGYLEKKLVFCFGSYIASQLLLPFGEENILSSSELQKAQEIATRMVIQYGWGPDDSTTIYHHSNAATALSMGNNYEYEIAAKVEKMYYLAYDKAKEILEKNHIVLEKIVDELLEYEILTGKDLERIVADNSGIREEEPFFLTNSRDEENVFGSLLENGNSSSGTALITAAN</sequence>
<protein>
    <submittedName>
        <fullName evidence="1">Uncharacterized protein</fullName>
    </submittedName>
</protein>
<reference evidence="2" key="1">
    <citation type="journal article" date="2023" name="Nat. Plants">
        <title>Single-cell RNA sequencing provides a high-resolution roadmap for understanding the multicellular compartmentation of specialized metabolism.</title>
        <authorList>
            <person name="Sun S."/>
            <person name="Shen X."/>
            <person name="Li Y."/>
            <person name="Li Y."/>
            <person name="Wang S."/>
            <person name="Li R."/>
            <person name="Zhang H."/>
            <person name="Shen G."/>
            <person name="Guo B."/>
            <person name="Wei J."/>
            <person name="Xu J."/>
            <person name="St-Pierre B."/>
            <person name="Chen S."/>
            <person name="Sun C."/>
        </authorList>
    </citation>
    <scope>NUCLEOTIDE SEQUENCE [LARGE SCALE GENOMIC DNA]</scope>
</reference>
<dbReference type="EMBL" id="CM044702">
    <property type="protein sequence ID" value="KAI5678306.1"/>
    <property type="molecule type" value="Genomic_DNA"/>
</dbReference>
<dbReference type="Proteomes" id="UP001060085">
    <property type="component" value="Linkage Group LG02"/>
</dbReference>
<accession>A0ACC0C093</accession>
<comment type="caution">
    <text evidence="1">The sequence shown here is derived from an EMBL/GenBank/DDBJ whole genome shotgun (WGS) entry which is preliminary data.</text>
</comment>
<evidence type="ECO:0000313" key="2">
    <source>
        <dbReference type="Proteomes" id="UP001060085"/>
    </source>
</evidence>
<organism evidence="1 2">
    <name type="scientific">Catharanthus roseus</name>
    <name type="common">Madagascar periwinkle</name>
    <name type="synonym">Vinca rosea</name>
    <dbReference type="NCBI Taxonomy" id="4058"/>
    <lineage>
        <taxon>Eukaryota</taxon>
        <taxon>Viridiplantae</taxon>
        <taxon>Streptophyta</taxon>
        <taxon>Embryophyta</taxon>
        <taxon>Tracheophyta</taxon>
        <taxon>Spermatophyta</taxon>
        <taxon>Magnoliopsida</taxon>
        <taxon>eudicotyledons</taxon>
        <taxon>Gunneridae</taxon>
        <taxon>Pentapetalae</taxon>
        <taxon>asterids</taxon>
        <taxon>lamiids</taxon>
        <taxon>Gentianales</taxon>
        <taxon>Apocynaceae</taxon>
        <taxon>Rauvolfioideae</taxon>
        <taxon>Vinceae</taxon>
        <taxon>Catharanthinae</taxon>
        <taxon>Catharanthus</taxon>
    </lineage>
</organism>
<gene>
    <name evidence="1" type="ORF">M9H77_09256</name>
</gene>
<evidence type="ECO:0000313" key="1">
    <source>
        <dbReference type="EMBL" id="KAI5678306.1"/>
    </source>
</evidence>